<proteinExistence type="predicted"/>
<reference evidence="1" key="2">
    <citation type="submission" date="2020-07" db="EMBL/GenBank/DDBJ databases">
        <authorList>
            <person name="Vera ALvarez R."/>
            <person name="Arias-Moreno D.M."/>
            <person name="Jimenez-Jacinto V."/>
            <person name="Jimenez-Bremont J.F."/>
            <person name="Swaminathan K."/>
            <person name="Moose S.P."/>
            <person name="Guerrero-Gonzalez M.L."/>
            <person name="Marino-Ramirez L."/>
            <person name="Landsman D."/>
            <person name="Rodriguez-Kessler M."/>
            <person name="Delgado-Sanchez P."/>
        </authorList>
    </citation>
    <scope>NUCLEOTIDE SEQUENCE</scope>
    <source>
        <tissue evidence="1">Cladode</tissue>
    </source>
</reference>
<name>A0A7C9CGG0_OPUST</name>
<organism evidence="1">
    <name type="scientific">Opuntia streptacantha</name>
    <name type="common">Prickly pear cactus</name>
    <name type="synonym">Opuntia cardona</name>
    <dbReference type="NCBI Taxonomy" id="393608"/>
    <lineage>
        <taxon>Eukaryota</taxon>
        <taxon>Viridiplantae</taxon>
        <taxon>Streptophyta</taxon>
        <taxon>Embryophyta</taxon>
        <taxon>Tracheophyta</taxon>
        <taxon>Spermatophyta</taxon>
        <taxon>Magnoliopsida</taxon>
        <taxon>eudicotyledons</taxon>
        <taxon>Gunneridae</taxon>
        <taxon>Pentapetalae</taxon>
        <taxon>Caryophyllales</taxon>
        <taxon>Cactineae</taxon>
        <taxon>Cactaceae</taxon>
        <taxon>Opuntioideae</taxon>
        <taxon>Opuntia</taxon>
    </lineage>
</organism>
<dbReference type="AlphaFoldDB" id="A0A7C9CGG0"/>
<dbReference type="EMBL" id="GISG01010870">
    <property type="protein sequence ID" value="MBA4616287.1"/>
    <property type="molecule type" value="Transcribed_RNA"/>
</dbReference>
<protein>
    <submittedName>
        <fullName evidence="1">Uncharacterized protein</fullName>
    </submittedName>
</protein>
<sequence>MCGHMDANVAVHNITKQSFLLHIRLPSSPSLIASVFTNLVAELNMAASKESSLSAAHDYLTIRDAFLQSFFDPPANVIFSDFLEYFLHRFLGSERHFRSQQIAISS</sequence>
<evidence type="ECO:0000313" key="1">
    <source>
        <dbReference type="EMBL" id="MBA4616287.1"/>
    </source>
</evidence>
<reference evidence="1" key="1">
    <citation type="journal article" date="2013" name="J. Plant Res.">
        <title>Effect of fungi and light on seed germination of three Opuntia species from semiarid lands of central Mexico.</title>
        <authorList>
            <person name="Delgado-Sanchez P."/>
            <person name="Jimenez-Bremont J.F."/>
            <person name="Guerrero-Gonzalez Mde L."/>
            <person name="Flores J."/>
        </authorList>
    </citation>
    <scope>NUCLEOTIDE SEQUENCE</scope>
    <source>
        <tissue evidence="1">Cladode</tissue>
    </source>
</reference>
<accession>A0A7C9CGG0</accession>